<accession>A0A5B6TBJ0</accession>
<comment type="caution">
    <text evidence="2">The sequence shown here is derived from an EMBL/GenBank/DDBJ whole genome shotgun (WGS) entry which is preliminary data.</text>
</comment>
<dbReference type="Pfam" id="PF20345">
    <property type="entry name" value="DUF6640"/>
    <property type="match status" value="1"/>
</dbReference>
<dbReference type="Proteomes" id="UP000324133">
    <property type="component" value="Unassembled WGS sequence"/>
</dbReference>
<reference evidence="2 3" key="1">
    <citation type="submission" date="2019-07" db="EMBL/GenBank/DDBJ databases">
        <title>Rufibacter sp. nov., isolated from lake sediment.</title>
        <authorList>
            <person name="Qu J.-H."/>
        </authorList>
    </citation>
    <scope>NUCLEOTIDE SEQUENCE [LARGE SCALE GENOMIC DNA]</scope>
    <source>
        <strain evidence="2 3">NBS58-1</strain>
    </source>
</reference>
<dbReference type="EMBL" id="VKKY01000002">
    <property type="protein sequence ID" value="KAA3437506.1"/>
    <property type="molecule type" value="Genomic_DNA"/>
</dbReference>
<proteinExistence type="predicted"/>
<name>A0A5B6TBJ0_9BACT</name>
<dbReference type="InterPro" id="IPR046580">
    <property type="entry name" value="DUF6640"/>
</dbReference>
<sequence>MKTAVAGRTILQSVAAFTTIGGFLMDWNKTHLFNPRWTPHAKFHDAMTILSGTLLGASSLYLLNKKDGDAATNLKTAAFLPAIFYLAQAGSFTFPGAKGMDAEFPEKIPSVGRIRLNEGPFSLVMLAALGAGYLLARRETN</sequence>
<feature type="transmembrane region" description="Helical" evidence="1">
    <location>
        <begin position="76"/>
        <end position="94"/>
    </location>
</feature>
<evidence type="ECO:0000256" key="1">
    <source>
        <dbReference type="SAM" id="Phobius"/>
    </source>
</evidence>
<evidence type="ECO:0000313" key="3">
    <source>
        <dbReference type="Proteomes" id="UP000324133"/>
    </source>
</evidence>
<dbReference type="AlphaFoldDB" id="A0A5B6TBJ0"/>
<gene>
    <name evidence="2" type="ORF">FOA19_09305</name>
</gene>
<evidence type="ECO:0000313" key="2">
    <source>
        <dbReference type="EMBL" id="KAA3437506.1"/>
    </source>
</evidence>
<feature type="transmembrane region" description="Helical" evidence="1">
    <location>
        <begin position="46"/>
        <end position="64"/>
    </location>
</feature>
<keyword evidence="1" id="KW-0472">Membrane</keyword>
<evidence type="ECO:0008006" key="4">
    <source>
        <dbReference type="Google" id="ProtNLM"/>
    </source>
</evidence>
<feature type="transmembrane region" description="Helical" evidence="1">
    <location>
        <begin position="119"/>
        <end position="136"/>
    </location>
</feature>
<dbReference type="RefSeq" id="WP_149090570.1">
    <property type="nucleotide sequence ID" value="NZ_VKKY01000002.1"/>
</dbReference>
<dbReference type="OrthoDB" id="122427at2"/>
<protein>
    <recommendedName>
        <fullName evidence="4">Acetyltransferase</fullName>
    </recommendedName>
</protein>
<keyword evidence="3" id="KW-1185">Reference proteome</keyword>
<keyword evidence="1" id="KW-0812">Transmembrane</keyword>
<keyword evidence="1" id="KW-1133">Transmembrane helix</keyword>
<organism evidence="2 3">
    <name type="scientific">Rufibacter hautae</name>
    <dbReference type="NCBI Taxonomy" id="2595005"/>
    <lineage>
        <taxon>Bacteria</taxon>
        <taxon>Pseudomonadati</taxon>
        <taxon>Bacteroidota</taxon>
        <taxon>Cytophagia</taxon>
        <taxon>Cytophagales</taxon>
        <taxon>Hymenobacteraceae</taxon>
        <taxon>Rufibacter</taxon>
    </lineage>
</organism>